<accession>A0A846MWX0</accession>
<organism evidence="2 3">
    <name type="scientific">Rhizomicrobium palustre</name>
    <dbReference type="NCBI Taxonomy" id="189966"/>
    <lineage>
        <taxon>Bacteria</taxon>
        <taxon>Pseudomonadati</taxon>
        <taxon>Pseudomonadota</taxon>
        <taxon>Alphaproteobacteria</taxon>
        <taxon>Micropepsales</taxon>
        <taxon>Micropepsaceae</taxon>
        <taxon>Rhizomicrobium</taxon>
    </lineage>
</organism>
<evidence type="ECO:0000256" key="1">
    <source>
        <dbReference type="SAM" id="Phobius"/>
    </source>
</evidence>
<feature type="transmembrane region" description="Helical" evidence="1">
    <location>
        <begin position="17"/>
        <end position="37"/>
    </location>
</feature>
<dbReference type="EMBL" id="JAASRM010000001">
    <property type="protein sequence ID" value="NIK87520.1"/>
    <property type="molecule type" value="Genomic_DNA"/>
</dbReference>
<dbReference type="Proteomes" id="UP000570514">
    <property type="component" value="Unassembled WGS sequence"/>
</dbReference>
<dbReference type="InterPro" id="IPR011737">
    <property type="entry name" value="CHP02206_TP0381"/>
</dbReference>
<evidence type="ECO:0000313" key="3">
    <source>
        <dbReference type="Proteomes" id="UP000570514"/>
    </source>
</evidence>
<dbReference type="RefSeq" id="WP_167081223.1">
    <property type="nucleotide sequence ID" value="NZ_BAAADC010000001.1"/>
</dbReference>
<evidence type="ECO:0000313" key="2">
    <source>
        <dbReference type="EMBL" id="NIK87520.1"/>
    </source>
</evidence>
<dbReference type="NCBIfam" id="TIGR02206">
    <property type="entry name" value="intg_mem_TP0381"/>
    <property type="match status" value="1"/>
</dbReference>
<feature type="transmembrane region" description="Helical" evidence="1">
    <location>
        <begin position="75"/>
        <end position="94"/>
    </location>
</feature>
<feature type="transmembrane region" description="Helical" evidence="1">
    <location>
        <begin position="205"/>
        <end position="228"/>
    </location>
</feature>
<keyword evidence="1" id="KW-1133">Transmembrane helix</keyword>
<feature type="transmembrane region" description="Helical" evidence="1">
    <location>
        <begin position="44"/>
        <end position="63"/>
    </location>
</feature>
<proteinExistence type="predicted"/>
<sequence length="245" mass="27426">MGIATAPFQVFGPSHKLVLFLIVALPVALALLVRFLPSARLARAIRYGFAAVIAGCWLCWYVMFTKMGWIDLGNALPLDLCSWAAIATIIALLAKSQKAYDLAWFWAMAGTVQGIVTPDIRYDFPNFQFIEFSFFHGGIIAAVLFLTLGQGMRVYSRAIPRVISWSFLYMAVAGLADWLLKVNYGFLRAKPGHASLYDLMPAWPWYIPVVVLLALVSIGICYLPFALLDGALWLKRRYQPISRPR</sequence>
<name>A0A846MWX0_9PROT</name>
<dbReference type="Pfam" id="PF14808">
    <property type="entry name" value="TMEM164"/>
    <property type="match status" value="1"/>
</dbReference>
<dbReference type="AlphaFoldDB" id="A0A846MWX0"/>
<keyword evidence="1" id="KW-0472">Membrane</keyword>
<gene>
    <name evidence="2" type="ORF">FHS83_000838</name>
</gene>
<comment type="caution">
    <text evidence="2">The sequence shown here is derived from an EMBL/GenBank/DDBJ whole genome shotgun (WGS) entry which is preliminary data.</text>
</comment>
<feature type="transmembrane region" description="Helical" evidence="1">
    <location>
        <begin position="162"/>
        <end position="180"/>
    </location>
</feature>
<reference evidence="2 3" key="1">
    <citation type="submission" date="2020-03" db="EMBL/GenBank/DDBJ databases">
        <title>Genomic Encyclopedia of Type Strains, Phase IV (KMG-IV): sequencing the most valuable type-strain genomes for metagenomic binning, comparative biology and taxonomic classification.</title>
        <authorList>
            <person name="Goeker M."/>
        </authorList>
    </citation>
    <scope>NUCLEOTIDE SEQUENCE [LARGE SCALE GENOMIC DNA]</scope>
    <source>
        <strain evidence="2 3">DSM 19867</strain>
    </source>
</reference>
<feature type="transmembrane region" description="Helical" evidence="1">
    <location>
        <begin position="101"/>
        <end position="120"/>
    </location>
</feature>
<feature type="transmembrane region" description="Helical" evidence="1">
    <location>
        <begin position="132"/>
        <end position="150"/>
    </location>
</feature>
<keyword evidence="1" id="KW-0812">Transmembrane</keyword>
<protein>
    <submittedName>
        <fullName evidence="2">Putative integral membrane protein (TIGR02206 family)</fullName>
    </submittedName>
</protein>
<keyword evidence="3" id="KW-1185">Reference proteome</keyword>